<accession>A0ABY5MD78</accession>
<reference evidence="2 3" key="1">
    <citation type="submission" date="2018-07" db="EMBL/GenBank/DDBJ databases">
        <title>Genome sequence of Nitratireductor thuwali#1536.</title>
        <authorList>
            <person name="Michoud G."/>
            <person name="Merlino G."/>
            <person name="Sefrji F.O."/>
            <person name="Daffonchio D."/>
        </authorList>
    </citation>
    <scope>NUCLEOTIDE SEQUENCE [LARGE SCALE GENOMIC DNA]</scope>
    <source>
        <strain evidence="3">Nit1536</strain>
    </source>
</reference>
<keyword evidence="1" id="KW-0732">Signal</keyword>
<evidence type="ECO:0000313" key="3">
    <source>
        <dbReference type="Proteomes" id="UP001342418"/>
    </source>
</evidence>
<dbReference type="Pfam" id="PF16233">
    <property type="entry name" value="DUF4893"/>
    <property type="match status" value="1"/>
</dbReference>
<gene>
    <name evidence="2" type="ORF">NTH_00464</name>
</gene>
<evidence type="ECO:0008006" key="4">
    <source>
        <dbReference type="Google" id="ProtNLM"/>
    </source>
</evidence>
<feature type="signal peptide" evidence="1">
    <location>
        <begin position="1"/>
        <end position="21"/>
    </location>
</feature>
<dbReference type="InterPro" id="IPR032609">
    <property type="entry name" value="DUF4893"/>
</dbReference>
<evidence type="ECO:0000256" key="1">
    <source>
        <dbReference type="SAM" id="SignalP"/>
    </source>
</evidence>
<proteinExistence type="predicted"/>
<dbReference type="RefSeq" id="WP_338528483.1">
    <property type="nucleotide sequence ID" value="NZ_CP030941.1"/>
</dbReference>
<keyword evidence="3" id="KW-1185">Reference proteome</keyword>
<protein>
    <recommendedName>
        <fullName evidence="4">DUF4893 domain-containing protein</fullName>
    </recommendedName>
</protein>
<dbReference type="EMBL" id="CP030941">
    <property type="protein sequence ID" value="UUP16024.1"/>
    <property type="molecule type" value="Genomic_DNA"/>
</dbReference>
<evidence type="ECO:0000313" key="2">
    <source>
        <dbReference type="EMBL" id="UUP16024.1"/>
    </source>
</evidence>
<dbReference type="Proteomes" id="UP001342418">
    <property type="component" value="Chromosome"/>
</dbReference>
<feature type="chain" id="PRO_5045228733" description="DUF4893 domain-containing protein" evidence="1">
    <location>
        <begin position="22"/>
        <end position="193"/>
    </location>
</feature>
<sequence length="193" mass="21575">MLMRLCSLSLFLFASSLPALATGELPDLLTEADKSRLARYEESRQEAIDEAVAGGAEEDVAVFRQIVEHRPRSFDGFDMTGAWQCRTIKAGGLASLVIYDWFSCRVSDDGSGWRLEKLSGSQRTVGRFFTESDTRLVYLGAYFVAGDTPPEYGAGPDTDQVGYAYRSGDQHWRIEFPAPARESKLDILEFRRP</sequence>
<name>A0ABY5MD78_9HYPH</name>
<organism evidence="2 3">
    <name type="scientific">Nitratireductor thuwali</name>
    <dbReference type="NCBI Taxonomy" id="2267699"/>
    <lineage>
        <taxon>Bacteria</taxon>
        <taxon>Pseudomonadati</taxon>
        <taxon>Pseudomonadota</taxon>
        <taxon>Alphaproteobacteria</taxon>
        <taxon>Hyphomicrobiales</taxon>
        <taxon>Phyllobacteriaceae</taxon>
        <taxon>Nitratireductor</taxon>
    </lineage>
</organism>